<protein>
    <recommendedName>
        <fullName evidence="2">DUF1023 domain-containing protein</fullName>
    </recommendedName>
</protein>
<proteinExistence type="predicted"/>
<dbReference type="Pfam" id="PF06259">
    <property type="entry name" value="Abhydrolase_8"/>
    <property type="match status" value="1"/>
</dbReference>
<dbReference type="RefSeq" id="WP_288819085.1">
    <property type="nucleotide sequence ID" value="NZ_JACHNA010000001.1"/>
</dbReference>
<evidence type="ECO:0000256" key="1">
    <source>
        <dbReference type="SAM" id="MobiDB-lite"/>
    </source>
</evidence>
<dbReference type="InterPro" id="IPR029058">
    <property type="entry name" value="AB_hydrolase_fold"/>
</dbReference>
<keyword evidence="4" id="KW-1185">Reference proteome</keyword>
<reference evidence="3 4" key="1">
    <citation type="submission" date="2020-08" db="EMBL/GenBank/DDBJ databases">
        <title>Sequencing the genomes of 1000 actinobacteria strains.</title>
        <authorList>
            <person name="Klenk H.-P."/>
        </authorList>
    </citation>
    <scope>NUCLEOTIDE SEQUENCE [LARGE SCALE GENOMIC DNA]</scope>
    <source>
        <strain evidence="3 4">DSM 23974</strain>
    </source>
</reference>
<organism evidence="3 4">
    <name type="scientific">Micrococcus cohnii</name>
    <dbReference type="NCBI Taxonomy" id="993416"/>
    <lineage>
        <taxon>Bacteria</taxon>
        <taxon>Bacillati</taxon>
        <taxon>Actinomycetota</taxon>
        <taxon>Actinomycetes</taxon>
        <taxon>Micrococcales</taxon>
        <taxon>Micrococcaceae</taxon>
        <taxon>Micrococcus</taxon>
    </lineage>
</organism>
<evidence type="ECO:0000313" key="4">
    <source>
        <dbReference type="Proteomes" id="UP000540191"/>
    </source>
</evidence>
<evidence type="ECO:0000313" key="3">
    <source>
        <dbReference type="EMBL" id="MBB4735898.1"/>
    </source>
</evidence>
<name>A0A7W7GPG4_9MICC</name>
<comment type="caution">
    <text evidence="3">The sequence shown here is derived from an EMBL/GenBank/DDBJ whole genome shotgun (WGS) entry which is preliminary data.</text>
</comment>
<evidence type="ECO:0000259" key="2">
    <source>
        <dbReference type="Pfam" id="PF06259"/>
    </source>
</evidence>
<sequence>MEARAGLTPASFQPAHRVAVRERLHADMRRRGALGRRGRSALDGIVHALKPHAMDASFPERRLLDYCLDGDDGPTAVVAVGDPARATHVTWLVSGMGIRAHTAMWGTAQEAARLWAAQREVGAPRPCTIAWLGYAAPPFWKVPLDAPGRAGGEALARDIEAWSDFARSTGPQARGTAPYVSIESHSYGTLVAAHALRRLRERTRQTGQRHVDALVLAGAIGLPADLLADGDDVVGLSRERVFQAAAPGDLLARLGRLVSSRAPWTDTVRLPTAPVRSLGGAAVSGHDTSRWRREKGADAPRGYRDPGTVTLAATARVTAGLPLPEGAARH</sequence>
<dbReference type="Proteomes" id="UP000540191">
    <property type="component" value="Unassembled WGS sequence"/>
</dbReference>
<feature type="compositionally biased region" description="Basic and acidic residues" evidence="1">
    <location>
        <begin position="287"/>
        <end position="302"/>
    </location>
</feature>
<feature type="region of interest" description="Disordered" evidence="1">
    <location>
        <begin position="279"/>
        <end position="302"/>
    </location>
</feature>
<accession>A0A7W7GPG4</accession>
<dbReference type="InterPro" id="IPR010427">
    <property type="entry name" value="DUF1023"/>
</dbReference>
<gene>
    <name evidence="3" type="ORF">HDA30_001406</name>
</gene>
<dbReference type="EMBL" id="JACHNA010000001">
    <property type="protein sequence ID" value="MBB4735898.1"/>
    <property type="molecule type" value="Genomic_DNA"/>
</dbReference>
<dbReference type="AlphaFoldDB" id="A0A7W7GPG4"/>
<feature type="domain" description="DUF1023" evidence="2">
    <location>
        <begin position="70"/>
        <end position="256"/>
    </location>
</feature>
<dbReference type="SUPFAM" id="SSF53474">
    <property type="entry name" value="alpha/beta-Hydrolases"/>
    <property type="match status" value="1"/>
</dbReference>